<organism evidence="2 3">
    <name type="scientific">Myotis myotis</name>
    <name type="common">Greater mouse-eared bat</name>
    <name type="synonym">Vespertilio myotis</name>
    <dbReference type="NCBI Taxonomy" id="51298"/>
    <lineage>
        <taxon>Eukaryota</taxon>
        <taxon>Metazoa</taxon>
        <taxon>Chordata</taxon>
        <taxon>Craniata</taxon>
        <taxon>Vertebrata</taxon>
        <taxon>Euteleostomi</taxon>
        <taxon>Mammalia</taxon>
        <taxon>Eutheria</taxon>
        <taxon>Laurasiatheria</taxon>
        <taxon>Chiroptera</taxon>
        <taxon>Yangochiroptera</taxon>
        <taxon>Vespertilionidae</taxon>
        <taxon>Myotis</taxon>
    </lineage>
</organism>
<proteinExistence type="predicted"/>
<protein>
    <submittedName>
        <fullName evidence="2">Uncharacterized protein</fullName>
    </submittedName>
</protein>
<gene>
    <name evidence="2" type="ORF">mMyoMyo1_008829</name>
</gene>
<keyword evidence="3" id="KW-1185">Reference proteome</keyword>
<dbReference type="EMBL" id="JABWUV010000014">
    <property type="protein sequence ID" value="KAF6308036.1"/>
    <property type="molecule type" value="Genomic_DNA"/>
</dbReference>
<accession>A0A7J7U5H5</accession>
<name>A0A7J7U5H5_MYOMY</name>
<dbReference type="Proteomes" id="UP000527355">
    <property type="component" value="Unassembled WGS sequence"/>
</dbReference>
<evidence type="ECO:0000313" key="3">
    <source>
        <dbReference type="Proteomes" id="UP000527355"/>
    </source>
</evidence>
<evidence type="ECO:0000313" key="2">
    <source>
        <dbReference type="EMBL" id="KAF6308036.1"/>
    </source>
</evidence>
<dbReference type="AlphaFoldDB" id="A0A7J7U5H5"/>
<feature type="region of interest" description="Disordered" evidence="1">
    <location>
        <begin position="1"/>
        <end position="25"/>
    </location>
</feature>
<evidence type="ECO:0000256" key="1">
    <source>
        <dbReference type="SAM" id="MobiDB-lite"/>
    </source>
</evidence>
<comment type="caution">
    <text evidence="2">The sequence shown here is derived from an EMBL/GenBank/DDBJ whole genome shotgun (WGS) entry which is preliminary data.</text>
</comment>
<sequence>MHKNVSLIGSPPSAKESAGSPWPTGSKSQLRPVLLLLPLLSNAPLGLLPAPLGPSPPRSLPLLFPPHFFRTPALNCAHTKPHLLQHAFRGLHWDPPFFHLQLHLVLILHSKLTLGFSATGGTWGQRRASFRDPCVSPKHRAELLLLQGPPPGRVGVRPCPSRPPLLLRHLLCISLSQASAGAGD</sequence>
<reference evidence="2 3" key="1">
    <citation type="journal article" date="2020" name="Nature">
        <title>Six reference-quality genomes reveal evolution of bat adaptations.</title>
        <authorList>
            <person name="Jebb D."/>
            <person name="Huang Z."/>
            <person name="Pippel M."/>
            <person name="Hughes G.M."/>
            <person name="Lavrichenko K."/>
            <person name="Devanna P."/>
            <person name="Winkler S."/>
            <person name="Jermiin L.S."/>
            <person name="Skirmuntt E.C."/>
            <person name="Katzourakis A."/>
            <person name="Burkitt-Gray L."/>
            <person name="Ray D.A."/>
            <person name="Sullivan K.A.M."/>
            <person name="Roscito J.G."/>
            <person name="Kirilenko B.M."/>
            <person name="Davalos L.M."/>
            <person name="Corthals A.P."/>
            <person name="Power M.L."/>
            <person name="Jones G."/>
            <person name="Ransome R.D."/>
            <person name="Dechmann D.K.N."/>
            <person name="Locatelli A.G."/>
            <person name="Puechmaille S.J."/>
            <person name="Fedrigo O."/>
            <person name="Jarvis E.D."/>
            <person name="Hiller M."/>
            <person name="Vernes S.C."/>
            <person name="Myers E.W."/>
            <person name="Teeling E.C."/>
        </authorList>
    </citation>
    <scope>NUCLEOTIDE SEQUENCE [LARGE SCALE GENOMIC DNA]</scope>
    <source>
        <strain evidence="2">MMyoMyo1</strain>
        <tissue evidence="2">Flight muscle</tissue>
    </source>
</reference>